<comment type="similarity">
    <text evidence="1">Belongs to the DNA polymerase type-B-like family.</text>
</comment>
<feature type="region of interest" description="Disordered" evidence="5">
    <location>
        <begin position="522"/>
        <end position="596"/>
    </location>
</feature>
<dbReference type="AlphaFoldDB" id="A0A9W8XEU6"/>
<dbReference type="GO" id="GO:0031123">
    <property type="term" value="P:RNA 3'-end processing"/>
    <property type="evidence" value="ECO:0007669"/>
    <property type="project" value="TreeGrafter"/>
</dbReference>
<dbReference type="SUPFAM" id="SSF81301">
    <property type="entry name" value="Nucleotidyltransferase"/>
    <property type="match status" value="1"/>
</dbReference>
<sequence>MPMKLHHARPICRAPNCFSPSVLLYQYFISPYNAAHQQRFSSSAPSPEAAEDGPSNRSSESPDHTVATIAAQAIPSSPAQTKIRFHDNKEILRRKTPRELVDAAGTKAKPPNLVKKGARPLNAYNSEKNVEQLLLKAKLAVDDGEEYRGELVKPFASPVFIPEQMFPWSAKSSQSNLDAMSRYGITVSLKSFADGGAYRLNREINDFYEYAKPSRAELFARKNVVEQIRADVRQRLPHHILEVFGSERTGLALALSDIDLRLVNRRDLHQKSDKPPTPEQRKSLLKDLYNLRYRVFGDRSRKYIMPVLRHSRYPLISLLDRGSGLDVQIVSSNSTTRQREFIQRYMNEYPYLRQTYAVIKTMFDQRGFSDVFRGGFGSYPLFMMIVASLQNEANQRRDAAGALVNFLYFWANFKTHEHGVSIAPPEYFDKKENPILTDTLKSKLSSRASKRKPDYILTLRDPADETNDLGYKGSVILHLQYTLRHLTARMITNLNANNRPSLLAPLVGEVYGRDRHRREHLAAHGSRIQQQVEKSLAAAAAARNTHTEKHDATSTQQTAQEDPTAQLETDVHGFLADNTDSPTDPPHSQQQDRIPIGSKVSIAYKQTNQRGMFFTAPNGTPAKDVTPAHSPADVQAQVEDVHETRTHGAQQETGRLPKVDT</sequence>
<feature type="domain" description="Poly(A) RNA polymerase mitochondrial-like central palm" evidence="7">
    <location>
        <begin position="200"/>
        <end position="334"/>
    </location>
</feature>
<evidence type="ECO:0000256" key="1">
    <source>
        <dbReference type="ARBA" id="ARBA00008593"/>
    </source>
</evidence>
<evidence type="ECO:0000256" key="3">
    <source>
        <dbReference type="ARBA" id="ARBA00022723"/>
    </source>
</evidence>
<keyword evidence="9" id="KW-1185">Reference proteome</keyword>
<feature type="compositionally biased region" description="Polar residues" evidence="5">
    <location>
        <begin position="578"/>
        <end position="592"/>
    </location>
</feature>
<feature type="compositionally biased region" description="Basic and acidic residues" evidence="5">
    <location>
        <begin position="88"/>
        <end position="101"/>
    </location>
</feature>
<dbReference type="Gene3D" id="1.10.1410.10">
    <property type="match status" value="1"/>
</dbReference>
<dbReference type="GO" id="GO:0043634">
    <property type="term" value="P:polyadenylation-dependent ncRNA catabolic process"/>
    <property type="evidence" value="ECO:0007669"/>
    <property type="project" value="TreeGrafter"/>
</dbReference>
<feature type="compositionally biased region" description="Polar residues" evidence="5">
    <location>
        <begin position="553"/>
        <end position="567"/>
    </location>
</feature>
<dbReference type="PANTHER" id="PTHR23092">
    <property type="entry name" value="POLY(A) RNA POLYMERASE"/>
    <property type="match status" value="1"/>
</dbReference>
<protein>
    <recommendedName>
        <fullName evidence="2">polynucleotide adenylyltransferase</fullName>
        <ecNumber evidence="2">2.7.7.19</ecNumber>
    </recommendedName>
</protein>
<feature type="region of interest" description="Disordered" evidence="5">
    <location>
        <begin position="612"/>
        <end position="661"/>
    </location>
</feature>
<gene>
    <name evidence="8" type="ORF">N0V89_011236</name>
</gene>
<dbReference type="EMBL" id="JAPEUX010000008">
    <property type="protein sequence ID" value="KAJ4347296.1"/>
    <property type="molecule type" value="Genomic_DNA"/>
</dbReference>
<feature type="region of interest" description="Disordered" evidence="5">
    <location>
        <begin position="39"/>
        <end position="64"/>
    </location>
</feature>
<dbReference type="InterPro" id="IPR054708">
    <property type="entry name" value="MTPAP-like_central"/>
</dbReference>
<evidence type="ECO:0000256" key="2">
    <source>
        <dbReference type="ARBA" id="ARBA00012388"/>
    </source>
</evidence>
<proteinExistence type="inferred from homology"/>
<keyword evidence="3" id="KW-0479">Metal-binding</keyword>
<dbReference type="Pfam" id="PF22600">
    <property type="entry name" value="MTPAP-like_central"/>
    <property type="match status" value="1"/>
</dbReference>
<feature type="domain" description="PAP-associated" evidence="6">
    <location>
        <begin position="403"/>
        <end position="467"/>
    </location>
</feature>
<keyword evidence="4" id="KW-0460">Magnesium</keyword>
<reference evidence="8" key="1">
    <citation type="submission" date="2022-10" db="EMBL/GenBank/DDBJ databases">
        <title>Tapping the CABI collections for fungal endophytes: first genome assemblies for Collariella, Neodidymelliopsis, Ascochyta clinopodiicola, Didymella pomorum, Didymosphaeria variabile, Neocosmospora piperis and Neocucurbitaria cava.</title>
        <authorList>
            <person name="Hill R."/>
        </authorList>
    </citation>
    <scope>NUCLEOTIDE SEQUENCE</scope>
    <source>
        <strain evidence="8">IMI 356815</strain>
    </source>
</reference>
<comment type="caution">
    <text evidence="8">The sequence shown here is derived from an EMBL/GenBank/DDBJ whole genome shotgun (WGS) entry which is preliminary data.</text>
</comment>
<evidence type="ECO:0000259" key="7">
    <source>
        <dbReference type="Pfam" id="PF22600"/>
    </source>
</evidence>
<dbReference type="GO" id="GO:0005730">
    <property type="term" value="C:nucleolus"/>
    <property type="evidence" value="ECO:0007669"/>
    <property type="project" value="TreeGrafter"/>
</dbReference>
<dbReference type="InterPro" id="IPR002058">
    <property type="entry name" value="PAP_assoc"/>
</dbReference>
<organism evidence="8 9">
    <name type="scientific">Didymosphaeria variabile</name>
    <dbReference type="NCBI Taxonomy" id="1932322"/>
    <lineage>
        <taxon>Eukaryota</taxon>
        <taxon>Fungi</taxon>
        <taxon>Dikarya</taxon>
        <taxon>Ascomycota</taxon>
        <taxon>Pezizomycotina</taxon>
        <taxon>Dothideomycetes</taxon>
        <taxon>Pleosporomycetidae</taxon>
        <taxon>Pleosporales</taxon>
        <taxon>Massarineae</taxon>
        <taxon>Didymosphaeriaceae</taxon>
        <taxon>Didymosphaeria</taxon>
    </lineage>
</organism>
<name>A0A9W8XEU6_9PLEO</name>
<dbReference type="GO" id="GO:0010605">
    <property type="term" value="P:negative regulation of macromolecule metabolic process"/>
    <property type="evidence" value="ECO:0007669"/>
    <property type="project" value="UniProtKB-ARBA"/>
</dbReference>
<evidence type="ECO:0000313" key="9">
    <source>
        <dbReference type="Proteomes" id="UP001140513"/>
    </source>
</evidence>
<evidence type="ECO:0000256" key="5">
    <source>
        <dbReference type="SAM" id="MobiDB-lite"/>
    </source>
</evidence>
<dbReference type="GO" id="GO:0031499">
    <property type="term" value="C:TRAMP complex"/>
    <property type="evidence" value="ECO:0007669"/>
    <property type="project" value="TreeGrafter"/>
</dbReference>
<dbReference type="Pfam" id="PF03828">
    <property type="entry name" value="PAP_assoc"/>
    <property type="match status" value="1"/>
</dbReference>
<dbReference type="GeneID" id="80914766"/>
<evidence type="ECO:0000256" key="4">
    <source>
        <dbReference type="ARBA" id="ARBA00022842"/>
    </source>
</evidence>
<evidence type="ECO:0000313" key="8">
    <source>
        <dbReference type="EMBL" id="KAJ4347296.1"/>
    </source>
</evidence>
<dbReference type="RefSeq" id="XP_056067096.1">
    <property type="nucleotide sequence ID" value="XM_056219969.1"/>
</dbReference>
<dbReference type="InterPro" id="IPR043519">
    <property type="entry name" value="NT_sf"/>
</dbReference>
<dbReference type="SUPFAM" id="SSF81631">
    <property type="entry name" value="PAP/OAS1 substrate-binding domain"/>
    <property type="match status" value="1"/>
</dbReference>
<feature type="region of interest" description="Disordered" evidence="5">
    <location>
        <begin position="88"/>
        <end position="118"/>
    </location>
</feature>
<dbReference type="InterPro" id="IPR045862">
    <property type="entry name" value="Trf4-like"/>
</dbReference>
<dbReference type="EC" id="2.7.7.19" evidence="2"/>
<accession>A0A9W8XEU6</accession>
<dbReference type="PANTHER" id="PTHR23092:SF15">
    <property type="entry name" value="INACTIVE NON-CANONICAL POLY(A) RNA POLYMERASE PROTEIN TRF4-2-RELATED"/>
    <property type="match status" value="1"/>
</dbReference>
<dbReference type="OrthoDB" id="273917at2759"/>
<dbReference type="GO" id="GO:0046872">
    <property type="term" value="F:metal ion binding"/>
    <property type="evidence" value="ECO:0007669"/>
    <property type="project" value="UniProtKB-KW"/>
</dbReference>
<evidence type="ECO:0000259" key="6">
    <source>
        <dbReference type="Pfam" id="PF03828"/>
    </source>
</evidence>
<dbReference type="Proteomes" id="UP001140513">
    <property type="component" value="Unassembled WGS sequence"/>
</dbReference>
<dbReference type="Gene3D" id="3.30.460.10">
    <property type="entry name" value="Beta Polymerase, domain 2"/>
    <property type="match status" value="1"/>
</dbReference>
<dbReference type="GO" id="GO:0003729">
    <property type="term" value="F:mRNA binding"/>
    <property type="evidence" value="ECO:0007669"/>
    <property type="project" value="TreeGrafter"/>
</dbReference>
<dbReference type="GO" id="GO:1990817">
    <property type="term" value="F:poly(A) RNA polymerase activity"/>
    <property type="evidence" value="ECO:0007669"/>
    <property type="project" value="UniProtKB-EC"/>
</dbReference>